<organism evidence="3 4">
    <name type="scientific">Agromyces indicus</name>
    <dbReference type="NCBI Taxonomy" id="758919"/>
    <lineage>
        <taxon>Bacteria</taxon>
        <taxon>Bacillati</taxon>
        <taxon>Actinomycetota</taxon>
        <taxon>Actinomycetes</taxon>
        <taxon>Micrococcales</taxon>
        <taxon>Microbacteriaceae</taxon>
        <taxon>Agromyces</taxon>
    </lineage>
</organism>
<feature type="signal peptide" evidence="2">
    <location>
        <begin position="1"/>
        <end position="27"/>
    </location>
</feature>
<evidence type="ECO:0000313" key="4">
    <source>
        <dbReference type="Proteomes" id="UP001260072"/>
    </source>
</evidence>
<feature type="chain" id="PRO_5045252533" description="Lipoprotein" evidence="2">
    <location>
        <begin position="28"/>
        <end position="118"/>
    </location>
</feature>
<protein>
    <recommendedName>
        <fullName evidence="5">Lipoprotein</fullName>
    </recommendedName>
</protein>
<sequence length="118" mass="12465">MEHAHTVTVRLVASALMVGLAATFAGCASLASTVGDQARAGGPARVSTEAHLDMARDTADAYVSALIARARANVVTDSHRQQLQAQVERYLAELKQRAQDARRADPVRDDLSPTAPTG</sequence>
<keyword evidence="4" id="KW-1185">Reference proteome</keyword>
<evidence type="ECO:0000313" key="3">
    <source>
        <dbReference type="EMBL" id="MDR5691955.1"/>
    </source>
</evidence>
<keyword evidence="2" id="KW-0732">Signal</keyword>
<feature type="region of interest" description="Disordered" evidence="1">
    <location>
        <begin position="96"/>
        <end position="118"/>
    </location>
</feature>
<accession>A0ABU1FJL3</accession>
<evidence type="ECO:0000256" key="2">
    <source>
        <dbReference type="SAM" id="SignalP"/>
    </source>
</evidence>
<evidence type="ECO:0008006" key="5">
    <source>
        <dbReference type="Google" id="ProtNLM"/>
    </source>
</evidence>
<proteinExistence type="predicted"/>
<feature type="compositionally biased region" description="Basic and acidic residues" evidence="1">
    <location>
        <begin position="96"/>
        <end position="111"/>
    </location>
</feature>
<dbReference type="EMBL" id="JAVKGS010000002">
    <property type="protein sequence ID" value="MDR5691955.1"/>
    <property type="molecule type" value="Genomic_DNA"/>
</dbReference>
<gene>
    <name evidence="3" type="ORF">RH861_07745</name>
</gene>
<name>A0ABU1FJL3_9MICO</name>
<comment type="caution">
    <text evidence="3">The sequence shown here is derived from an EMBL/GenBank/DDBJ whole genome shotgun (WGS) entry which is preliminary data.</text>
</comment>
<dbReference type="Proteomes" id="UP001260072">
    <property type="component" value="Unassembled WGS sequence"/>
</dbReference>
<reference evidence="4" key="1">
    <citation type="submission" date="2023-07" db="EMBL/GenBank/DDBJ databases">
        <title>Description of three actinobacteria isolated from air of manufacturing shop in a pharmaceutical factory.</title>
        <authorList>
            <person name="Zhang D.-F."/>
        </authorList>
    </citation>
    <scope>NUCLEOTIDE SEQUENCE [LARGE SCALE GENOMIC DNA]</scope>
    <source>
        <strain evidence="4">CCTCC AB 2011122</strain>
    </source>
</reference>
<dbReference type="RefSeq" id="WP_310520529.1">
    <property type="nucleotide sequence ID" value="NZ_BAABBS010000002.1"/>
</dbReference>
<evidence type="ECO:0000256" key="1">
    <source>
        <dbReference type="SAM" id="MobiDB-lite"/>
    </source>
</evidence>